<comment type="caution">
    <text evidence="2">The sequence shown here is derived from an EMBL/GenBank/DDBJ whole genome shotgun (WGS) entry which is preliminary data.</text>
</comment>
<sequence>MSKISDNAIDHSGLIVELDNTKRLLEFNQLEIQQKLKSRTDFNNQITQLQQQLKDQRIEIEELKKQLQKLIRI</sequence>
<gene>
    <name evidence="2" type="ORF">FWILDA_LOCUS9929</name>
</gene>
<evidence type="ECO:0000313" key="2">
    <source>
        <dbReference type="EMBL" id="CAI2181130.1"/>
    </source>
</evidence>
<name>A0A9W4STP6_9GLOM</name>
<evidence type="ECO:0000256" key="1">
    <source>
        <dbReference type="SAM" id="Coils"/>
    </source>
</evidence>
<dbReference type="OrthoDB" id="2435337at2759"/>
<organism evidence="2 3">
    <name type="scientific">Funneliformis geosporum</name>
    <dbReference type="NCBI Taxonomy" id="1117311"/>
    <lineage>
        <taxon>Eukaryota</taxon>
        <taxon>Fungi</taxon>
        <taxon>Fungi incertae sedis</taxon>
        <taxon>Mucoromycota</taxon>
        <taxon>Glomeromycotina</taxon>
        <taxon>Glomeromycetes</taxon>
        <taxon>Glomerales</taxon>
        <taxon>Glomeraceae</taxon>
        <taxon>Funneliformis</taxon>
    </lineage>
</organism>
<protein>
    <submittedName>
        <fullName evidence="2">15219_t:CDS:1</fullName>
    </submittedName>
</protein>
<reference evidence="2" key="1">
    <citation type="submission" date="2022-08" db="EMBL/GenBank/DDBJ databases">
        <authorList>
            <person name="Kallberg Y."/>
            <person name="Tangrot J."/>
            <person name="Rosling A."/>
        </authorList>
    </citation>
    <scope>NUCLEOTIDE SEQUENCE</scope>
    <source>
        <strain evidence="2">Wild A</strain>
    </source>
</reference>
<feature type="coiled-coil region" evidence="1">
    <location>
        <begin position="32"/>
        <end position="73"/>
    </location>
</feature>
<dbReference type="Proteomes" id="UP001153678">
    <property type="component" value="Unassembled WGS sequence"/>
</dbReference>
<dbReference type="EMBL" id="CAMKVN010002443">
    <property type="protein sequence ID" value="CAI2181130.1"/>
    <property type="molecule type" value="Genomic_DNA"/>
</dbReference>
<evidence type="ECO:0000313" key="3">
    <source>
        <dbReference type="Proteomes" id="UP001153678"/>
    </source>
</evidence>
<dbReference type="AlphaFoldDB" id="A0A9W4STP6"/>
<keyword evidence="3" id="KW-1185">Reference proteome</keyword>
<proteinExistence type="predicted"/>
<accession>A0A9W4STP6</accession>
<keyword evidence="1" id="KW-0175">Coiled coil</keyword>